<dbReference type="GO" id="GO:0070180">
    <property type="term" value="F:large ribosomal subunit rRNA binding"/>
    <property type="evidence" value="ECO:0007669"/>
    <property type="project" value="TreeGrafter"/>
</dbReference>
<dbReference type="SMART" id="SM01374">
    <property type="entry name" value="Ribosomal_L14"/>
    <property type="match status" value="1"/>
</dbReference>
<evidence type="ECO:0000256" key="2">
    <source>
        <dbReference type="ARBA" id="ARBA00022980"/>
    </source>
</evidence>
<keyword evidence="3 4" id="KW-0687">Ribonucleoprotein</keyword>
<dbReference type="RefSeq" id="YP_006073008.1">
    <property type="nucleotide sequence ID" value="NC_017598.1"/>
</dbReference>
<evidence type="ECO:0000256" key="4">
    <source>
        <dbReference type="RuleBase" id="RU003949"/>
    </source>
</evidence>
<dbReference type="GO" id="GO:0003735">
    <property type="term" value="F:structural constituent of ribosome"/>
    <property type="evidence" value="ECO:0007669"/>
    <property type="project" value="InterPro"/>
</dbReference>
<dbReference type="AlphaFoldDB" id="H9LR28"/>
<evidence type="ECO:0000256" key="3">
    <source>
        <dbReference type="ARBA" id="ARBA00023274"/>
    </source>
</evidence>
<proteinExistence type="inferred from homology"/>
<evidence type="ECO:0000313" key="5">
    <source>
        <dbReference type="EMBL" id="AEH42866.1"/>
    </source>
</evidence>
<dbReference type="CDD" id="cd00337">
    <property type="entry name" value="Ribosomal_uL14"/>
    <property type="match status" value="1"/>
</dbReference>
<keyword evidence="5" id="KW-0496">Mitochondrion</keyword>
<dbReference type="GO" id="GO:0005762">
    <property type="term" value="C:mitochondrial large ribosomal subunit"/>
    <property type="evidence" value="ECO:0007669"/>
    <property type="project" value="TreeGrafter"/>
</dbReference>
<dbReference type="InterPro" id="IPR036853">
    <property type="entry name" value="Ribosomal_uL14_sf"/>
</dbReference>
<keyword evidence="2 4" id="KW-0689">Ribosomal protein</keyword>
<sequence>MITVGTYLQVSDNSGAKIVQCIKILHRFKKQRAIIGDTIIVSLKQARMGRNTQNVLKAIVVETKKATKYRKDGSYLQFDRNAVVLINNGLPIGTRILGCVTHELRKKRYFKIVSMAPYVI</sequence>
<dbReference type="PROSITE" id="PS00049">
    <property type="entry name" value="RIBOSOMAL_L14"/>
    <property type="match status" value="1"/>
</dbReference>
<protein>
    <submittedName>
        <fullName evidence="5">Ribosomal protein L14</fullName>
    </submittedName>
</protein>
<dbReference type="Gene3D" id="2.40.150.20">
    <property type="entry name" value="Ribosomal protein L14"/>
    <property type="match status" value="1"/>
</dbReference>
<accession>H9LR28</accession>
<dbReference type="SUPFAM" id="SSF50193">
    <property type="entry name" value="Ribosomal protein L14"/>
    <property type="match status" value="1"/>
</dbReference>
<dbReference type="HAMAP" id="MF_01367">
    <property type="entry name" value="Ribosomal_uL14"/>
    <property type="match status" value="1"/>
</dbReference>
<gene>
    <name evidence="5" type="primary">rpl14</name>
</gene>
<reference evidence="5" key="1">
    <citation type="journal article" date="2020" name="Plants (Basel)">
        <title>Evolutionary Trends in the Mitochondrial Genome of Archaeplastida: How Does the GC Bias Affect the Transition from Water to Land?</title>
        <authorList>
            <person name="Pedrola-Monfort J."/>
            <person name="Lazaro-Gimeno D."/>
            <person name="Boluda C.G."/>
            <person name="Pedrola L."/>
            <person name="Garmendia A."/>
            <person name="Soler C."/>
            <person name="Soriano J.M."/>
        </authorList>
    </citation>
    <scope>NUCLEOTIDE SEQUENCE</scope>
</reference>
<dbReference type="GO" id="GO:0006412">
    <property type="term" value="P:translation"/>
    <property type="evidence" value="ECO:0007669"/>
    <property type="project" value="InterPro"/>
</dbReference>
<dbReference type="InterPro" id="IPR005745">
    <property type="entry name" value="Ribosomal_uL14_bac-type"/>
</dbReference>
<geneLocation type="mitochondrion" evidence="5"/>
<evidence type="ECO:0000256" key="1">
    <source>
        <dbReference type="ARBA" id="ARBA00010745"/>
    </source>
</evidence>
<dbReference type="InterPro" id="IPR019972">
    <property type="entry name" value="Ribosomal_uL14_CS"/>
</dbReference>
<dbReference type="InterPro" id="IPR000218">
    <property type="entry name" value="Ribosomal_uL14"/>
</dbReference>
<dbReference type="Pfam" id="PF00238">
    <property type="entry name" value="Ribosomal_L14"/>
    <property type="match status" value="1"/>
</dbReference>
<name>H9LR28_NITHY</name>
<dbReference type="EMBL" id="JF810595">
    <property type="protein sequence ID" value="AEH42866.1"/>
    <property type="molecule type" value="Genomic_DNA"/>
</dbReference>
<dbReference type="PANTHER" id="PTHR11761:SF3">
    <property type="entry name" value="LARGE RIBOSOMAL SUBUNIT PROTEIN UL14M"/>
    <property type="match status" value="1"/>
</dbReference>
<dbReference type="NCBIfam" id="TIGR01067">
    <property type="entry name" value="rplN_bact"/>
    <property type="match status" value="1"/>
</dbReference>
<organism evidence="5">
    <name type="scientific">Nitella hyalina</name>
    <name type="common">Many-branched stonewort</name>
    <dbReference type="NCBI Taxonomy" id="181804"/>
    <lineage>
        <taxon>Eukaryota</taxon>
        <taxon>Viridiplantae</taxon>
        <taxon>Streptophyta</taxon>
        <taxon>Charophyceae</taxon>
        <taxon>Charales</taxon>
        <taxon>Characeae</taxon>
        <taxon>Nitella</taxon>
    </lineage>
</organism>
<dbReference type="GeneID" id="12079320"/>
<dbReference type="PANTHER" id="PTHR11761">
    <property type="entry name" value="50S/60S RIBOSOMAL PROTEIN L14/L23"/>
    <property type="match status" value="1"/>
</dbReference>
<comment type="similarity">
    <text evidence="1 4">Belongs to the universal ribosomal protein uL14 family.</text>
</comment>